<protein>
    <submittedName>
        <fullName evidence="1">Uncharacterized protein</fullName>
    </submittedName>
</protein>
<reference evidence="2" key="1">
    <citation type="journal article" date="2024" name="Proc. Natl. Acad. Sci. U.S.A.">
        <title>Extraordinary preservation of gene collinearity over three hundred million years revealed in homosporous lycophytes.</title>
        <authorList>
            <person name="Li C."/>
            <person name="Wickell D."/>
            <person name="Kuo L.Y."/>
            <person name="Chen X."/>
            <person name="Nie B."/>
            <person name="Liao X."/>
            <person name="Peng D."/>
            <person name="Ji J."/>
            <person name="Jenkins J."/>
            <person name="Williams M."/>
            <person name="Shu S."/>
            <person name="Plott C."/>
            <person name="Barry K."/>
            <person name="Rajasekar S."/>
            <person name="Grimwood J."/>
            <person name="Han X."/>
            <person name="Sun S."/>
            <person name="Hou Z."/>
            <person name="He W."/>
            <person name="Dai G."/>
            <person name="Sun C."/>
            <person name="Schmutz J."/>
            <person name="Leebens-Mack J.H."/>
            <person name="Li F.W."/>
            <person name="Wang L."/>
        </authorList>
    </citation>
    <scope>NUCLEOTIDE SEQUENCE [LARGE SCALE GENOMIC DNA]</scope>
    <source>
        <strain evidence="2">cv. PW_Plant_1</strain>
    </source>
</reference>
<keyword evidence="2" id="KW-1185">Reference proteome</keyword>
<sequence length="125" mass="14101">MKRSTKSQYTNMEPTNVRQAPFSFFKQEKTSVTNLFAGADKLRCRLHSNSSLIRGEYMNIMTFALLGTLLSLLVISHAQAASFNITNGDTELAMISIICKSKDDDLGVNYLKPSDSREWQFNGWP</sequence>
<name>A0ACC2AI02_DIPCM</name>
<proteinExistence type="predicted"/>
<comment type="caution">
    <text evidence="1">The sequence shown here is derived from an EMBL/GenBank/DDBJ whole genome shotgun (WGS) entry which is preliminary data.</text>
</comment>
<dbReference type="Proteomes" id="UP001162992">
    <property type="component" value="Chromosome 21"/>
</dbReference>
<organism evidence="1 2">
    <name type="scientific">Diphasiastrum complanatum</name>
    <name type="common">Issler's clubmoss</name>
    <name type="synonym">Lycopodium complanatum</name>
    <dbReference type="NCBI Taxonomy" id="34168"/>
    <lineage>
        <taxon>Eukaryota</taxon>
        <taxon>Viridiplantae</taxon>
        <taxon>Streptophyta</taxon>
        <taxon>Embryophyta</taxon>
        <taxon>Tracheophyta</taxon>
        <taxon>Lycopodiopsida</taxon>
        <taxon>Lycopodiales</taxon>
        <taxon>Lycopodiaceae</taxon>
        <taxon>Lycopodioideae</taxon>
        <taxon>Diphasiastrum</taxon>
    </lineage>
</organism>
<evidence type="ECO:0000313" key="1">
    <source>
        <dbReference type="EMBL" id="KAJ7517204.1"/>
    </source>
</evidence>
<evidence type="ECO:0000313" key="2">
    <source>
        <dbReference type="Proteomes" id="UP001162992"/>
    </source>
</evidence>
<gene>
    <name evidence="1" type="ORF">O6H91_21G014400</name>
</gene>
<dbReference type="EMBL" id="CM055112">
    <property type="protein sequence ID" value="KAJ7517204.1"/>
    <property type="molecule type" value="Genomic_DNA"/>
</dbReference>
<accession>A0ACC2AI02</accession>